<keyword evidence="8" id="KW-1185">Reference proteome</keyword>
<dbReference type="PANTHER" id="PTHR43182:SF1">
    <property type="entry name" value="COBALT-PRECORRIN-7 C(5)-METHYLTRANSFERASE"/>
    <property type="match status" value="1"/>
</dbReference>
<dbReference type="SUPFAM" id="SSF53790">
    <property type="entry name" value="Tetrapyrrole methylase"/>
    <property type="match status" value="1"/>
</dbReference>
<dbReference type="HOGENOM" id="CLU_089162_3_0_2"/>
<keyword evidence="2" id="KW-0169">Cobalamin biosynthesis</keyword>
<dbReference type="AlphaFoldDB" id="H8IAQ8"/>
<dbReference type="NCBIfam" id="TIGR02467">
    <property type="entry name" value="CbiE"/>
    <property type="match status" value="1"/>
</dbReference>
<keyword evidence="3 7" id="KW-0489">Methyltransferase</keyword>
<dbReference type="GO" id="GO:0009236">
    <property type="term" value="P:cobalamin biosynthetic process"/>
    <property type="evidence" value="ECO:0007669"/>
    <property type="project" value="UniProtKB-UniPathway"/>
</dbReference>
<dbReference type="PANTHER" id="PTHR43182">
    <property type="entry name" value="COBALT-PRECORRIN-6B C(15)-METHYLTRANSFERASE (DECARBOXYLATING)"/>
    <property type="match status" value="1"/>
</dbReference>
<reference evidence="7 8" key="1">
    <citation type="journal article" date="2012" name="J. Bacteriol.">
        <title>Complete genome sequence of a thermophilic methanogen, Methanocella conradii HZ254, isolated from Chinese rice field soil.</title>
        <authorList>
            <person name="Lu Z."/>
            <person name="Lu Y."/>
        </authorList>
    </citation>
    <scope>NUCLEOTIDE SEQUENCE [LARGE SCALE GENOMIC DNA]</scope>
    <source>
        <strain evidence="8">DSM 24694 / JCM 17849 / CGMCC 1.5162 / HZ254</strain>
    </source>
</reference>
<dbReference type="STRING" id="1041930.Mtc_1820"/>
<dbReference type="UniPathway" id="UPA00148"/>
<dbReference type="EMBL" id="CP003243">
    <property type="protein sequence ID" value="AFD00563.1"/>
    <property type="molecule type" value="Genomic_DNA"/>
</dbReference>
<keyword evidence="5" id="KW-0949">S-adenosyl-L-methionine</keyword>
<dbReference type="GO" id="GO:0008276">
    <property type="term" value="F:protein methyltransferase activity"/>
    <property type="evidence" value="ECO:0007669"/>
    <property type="project" value="InterPro"/>
</dbReference>
<protein>
    <submittedName>
        <fullName evidence="7">Precorrin-6y C5,15-methyltransferase (Decarboxylating), CbiE subunit</fullName>
        <ecNumber evidence="7">2.1.1.132</ecNumber>
    </submittedName>
</protein>
<dbReference type="eggNOG" id="arCOG00650">
    <property type="taxonomic scope" value="Archaea"/>
</dbReference>
<dbReference type="KEGG" id="mez:Mtc_1820"/>
<dbReference type="GeneID" id="11971966"/>
<evidence type="ECO:0000256" key="1">
    <source>
        <dbReference type="ARBA" id="ARBA00004953"/>
    </source>
</evidence>
<dbReference type="InterPro" id="IPR014777">
    <property type="entry name" value="4pyrrole_Mease_sub1"/>
</dbReference>
<accession>H8IAQ8</accession>
<sequence>MIVVGVGCGPGMLTVEAIREIGKARRVYGSRRSIELAREYIPPGCEVVEVMDYSRLGELPDDAVVLSTGDPMLTGLGRYGSRVVPGISSMQVAFARLRLPLDKASIVDAHGRPREMAISETIGELERGKIVFIVADPAFDVKGLARRMRQRGLDCTIAVCEELGYESERIEAGTATSPPEAKSRLFSVVVWREAGR</sequence>
<dbReference type="Pfam" id="PF00590">
    <property type="entry name" value="TP_methylase"/>
    <property type="match status" value="1"/>
</dbReference>
<dbReference type="InterPro" id="IPR012818">
    <property type="entry name" value="CbiE"/>
</dbReference>
<dbReference type="Gene3D" id="3.30.950.10">
    <property type="entry name" value="Methyltransferase, Cobalt-precorrin-4 Transmethylase, Domain 2"/>
    <property type="match status" value="1"/>
</dbReference>
<dbReference type="EC" id="2.1.1.132" evidence="7"/>
<evidence type="ECO:0000256" key="3">
    <source>
        <dbReference type="ARBA" id="ARBA00022603"/>
    </source>
</evidence>
<evidence type="ECO:0000313" key="8">
    <source>
        <dbReference type="Proteomes" id="UP000005233"/>
    </source>
</evidence>
<dbReference type="Gene3D" id="3.40.1010.10">
    <property type="entry name" value="Cobalt-precorrin-4 Transmethylase, Domain 1"/>
    <property type="match status" value="1"/>
</dbReference>
<dbReference type="InterPro" id="IPR000878">
    <property type="entry name" value="4pyrrol_Mease"/>
</dbReference>
<gene>
    <name evidence="7" type="primary">cbiE</name>
    <name evidence="7" type="ordered locus">Mtc_1820</name>
</gene>
<evidence type="ECO:0000256" key="5">
    <source>
        <dbReference type="ARBA" id="ARBA00022691"/>
    </source>
</evidence>
<name>H8IAQ8_METCZ</name>
<feature type="domain" description="Tetrapyrrole methylase" evidence="6">
    <location>
        <begin position="3"/>
        <end position="176"/>
    </location>
</feature>
<dbReference type="InterPro" id="IPR050714">
    <property type="entry name" value="Cobalamin_biosynth_MTase"/>
</dbReference>
<dbReference type="InterPro" id="IPR014776">
    <property type="entry name" value="4pyrrole_Mease_sub2"/>
</dbReference>
<dbReference type="GO" id="GO:0046025">
    <property type="term" value="F:precorrin-6Y C5,15-methyltransferase (decarboxylating) activity"/>
    <property type="evidence" value="ECO:0007669"/>
    <property type="project" value="UniProtKB-EC"/>
</dbReference>
<dbReference type="InterPro" id="IPR035996">
    <property type="entry name" value="4pyrrol_Methylase_sf"/>
</dbReference>
<evidence type="ECO:0000313" key="7">
    <source>
        <dbReference type="EMBL" id="AFD00563.1"/>
    </source>
</evidence>
<keyword evidence="4 7" id="KW-0808">Transferase</keyword>
<dbReference type="Proteomes" id="UP000005233">
    <property type="component" value="Chromosome"/>
</dbReference>
<dbReference type="CDD" id="cd11644">
    <property type="entry name" value="Precorrin-6Y-MT"/>
    <property type="match status" value="1"/>
</dbReference>
<proteinExistence type="predicted"/>
<organism evidence="7 8">
    <name type="scientific">Methanocella conradii (strain DSM 24694 / JCM 17849 / CGMCC 1.5162 / HZ254)</name>
    <dbReference type="NCBI Taxonomy" id="1041930"/>
    <lineage>
        <taxon>Archaea</taxon>
        <taxon>Methanobacteriati</taxon>
        <taxon>Methanobacteriota</taxon>
        <taxon>Stenosarchaea group</taxon>
        <taxon>Methanomicrobia</taxon>
        <taxon>Methanocellales</taxon>
        <taxon>Methanocellaceae</taxon>
        <taxon>Methanocella</taxon>
    </lineage>
</organism>
<comment type="pathway">
    <text evidence="1">Cofactor biosynthesis; adenosylcobalamin biosynthesis.</text>
</comment>
<dbReference type="RefSeq" id="WP_014406394.1">
    <property type="nucleotide sequence ID" value="NC_017034.1"/>
</dbReference>
<dbReference type="OrthoDB" id="42238at2157"/>
<evidence type="ECO:0000259" key="6">
    <source>
        <dbReference type="Pfam" id="PF00590"/>
    </source>
</evidence>
<dbReference type="NCBIfam" id="NF004461">
    <property type="entry name" value="PRK05787.2-4"/>
    <property type="match status" value="1"/>
</dbReference>
<evidence type="ECO:0000256" key="4">
    <source>
        <dbReference type="ARBA" id="ARBA00022679"/>
    </source>
</evidence>
<dbReference type="GO" id="GO:0032259">
    <property type="term" value="P:methylation"/>
    <property type="evidence" value="ECO:0007669"/>
    <property type="project" value="UniProtKB-KW"/>
</dbReference>
<evidence type="ECO:0000256" key="2">
    <source>
        <dbReference type="ARBA" id="ARBA00022573"/>
    </source>
</evidence>